<name>A0AAW7X7D9_9GAMM</name>
<sequence length="320" mass="35487">MQQINSPVLSKESAAIHHAIEAGIEDYFEQCRANIPLFIKKHFWVPGCWQTNRLAFGVDLLRAPINLLWAPIYLCLQLLLYCFTLAGWQGAKGVANWLPAGLTTKVQRNINALIQQELLDEAKLHSCIDKYILPIAEQLASASELPSHKKQSLYSELNNIVDDALKQLMQSRTAAADISNTIFAAMVGAIAFKKFTPGGIGIGLVVAGVWVKLRAQQQFFLGETAGGWYYTMFPPQANTGENMVAIFSVMLVLSVIATFSGLVTDPLQVLLGVHKRRLNKLVTKLEHNLLRRSNAGFKTLDPYVARILDLFDTVKSHIAL</sequence>
<dbReference type="EMBL" id="JAUOPB010000009">
    <property type="protein sequence ID" value="MDO6423384.1"/>
    <property type="molecule type" value="Genomic_DNA"/>
</dbReference>
<evidence type="ECO:0000313" key="2">
    <source>
        <dbReference type="EMBL" id="MDO6423384.1"/>
    </source>
</evidence>
<keyword evidence="1" id="KW-1133">Transmembrane helix</keyword>
<dbReference type="Proteomes" id="UP001169760">
    <property type="component" value="Unassembled WGS sequence"/>
</dbReference>
<feature type="transmembrane region" description="Helical" evidence="1">
    <location>
        <begin position="195"/>
        <end position="213"/>
    </location>
</feature>
<dbReference type="Pfam" id="PF20340">
    <property type="entry name" value="DUF6635"/>
    <property type="match status" value="2"/>
</dbReference>
<organism evidence="2 3">
    <name type="scientific">Saccharophagus degradans</name>
    <dbReference type="NCBI Taxonomy" id="86304"/>
    <lineage>
        <taxon>Bacteria</taxon>
        <taxon>Pseudomonadati</taxon>
        <taxon>Pseudomonadota</taxon>
        <taxon>Gammaproteobacteria</taxon>
        <taxon>Cellvibrionales</taxon>
        <taxon>Cellvibrionaceae</taxon>
        <taxon>Saccharophagus</taxon>
    </lineage>
</organism>
<dbReference type="InterPro" id="IPR046575">
    <property type="entry name" value="DUF6635"/>
</dbReference>
<feature type="transmembrane region" description="Helical" evidence="1">
    <location>
        <begin position="68"/>
        <end position="88"/>
    </location>
</feature>
<protein>
    <submittedName>
        <fullName evidence="2">Uncharacterized protein</fullName>
    </submittedName>
</protein>
<reference evidence="2" key="1">
    <citation type="submission" date="2023-07" db="EMBL/GenBank/DDBJ databases">
        <title>Genome content predicts the carbon catabolic preferences of heterotrophic bacteria.</title>
        <authorList>
            <person name="Gralka M."/>
        </authorList>
    </citation>
    <scope>NUCLEOTIDE SEQUENCE</scope>
    <source>
        <strain evidence="2">I3M17_2</strain>
    </source>
</reference>
<keyword evidence="1" id="KW-0812">Transmembrane</keyword>
<evidence type="ECO:0000256" key="1">
    <source>
        <dbReference type="SAM" id="Phobius"/>
    </source>
</evidence>
<accession>A0AAW7X7D9</accession>
<feature type="transmembrane region" description="Helical" evidence="1">
    <location>
        <begin position="243"/>
        <end position="271"/>
    </location>
</feature>
<evidence type="ECO:0000313" key="3">
    <source>
        <dbReference type="Proteomes" id="UP001169760"/>
    </source>
</evidence>
<keyword evidence="1" id="KW-0472">Membrane</keyword>
<proteinExistence type="predicted"/>
<dbReference type="AlphaFoldDB" id="A0AAW7X7D9"/>
<dbReference type="RefSeq" id="WP_303493072.1">
    <property type="nucleotide sequence ID" value="NZ_JAUOPB010000009.1"/>
</dbReference>
<comment type="caution">
    <text evidence="2">The sequence shown here is derived from an EMBL/GenBank/DDBJ whole genome shotgun (WGS) entry which is preliminary data.</text>
</comment>
<gene>
    <name evidence="2" type="ORF">Q4521_12965</name>
</gene>